<feature type="non-terminal residue" evidence="2">
    <location>
        <position position="51"/>
    </location>
</feature>
<reference evidence="2 3" key="1">
    <citation type="submission" date="2024-05" db="EMBL/GenBank/DDBJ databases">
        <title>Genome sequencing and assembly of Indian major carp, Cirrhinus mrigala (Hamilton, 1822).</title>
        <authorList>
            <person name="Mohindra V."/>
            <person name="Chowdhury L.M."/>
            <person name="Lal K."/>
            <person name="Jena J.K."/>
        </authorList>
    </citation>
    <scope>NUCLEOTIDE SEQUENCE [LARGE SCALE GENOMIC DNA]</scope>
    <source>
        <strain evidence="2">CM1030</strain>
        <tissue evidence="2">Blood</tissue>
    </source>
</reference>
<name>A0ABD0QY19_CIRMR</name>
<dbReference type="Proteomes" id="UP001529510">
    <property type="component" value="Unassembled WGS sequence"/>
</dbReference>
<evidence type="ECO:0000313" key="2">
    <source>
        <dbReference type="EMBL" id="KAL0191141.1"/>
    </source>
</evidence>
<evidence type="ECO:0000313" key="3">
    <source>
        <dbReference type="Proteomes" id="UP001529510"/>
    </source>
</evidence>
<comment type="caution">
    <text evidence="2">The sequence shown here is derived from an EMBL/GenBank/DDBJ whole genome shotgun (WGS) entry which is preliminary data.</text>
</comment>
<feature type="non-terminal residue" evidence="2">
    <location>
        <position position="1"/>
    </location>
</feature>
<organism evidence="2 3">
    <name type="scientific">Cirrhinus mrigala</name>
    <name type="common">Mrigala</name>
    <dbReference type="NCBI Taxonomy" id="683832"/>
    <lineage>
        <taxon>Eukaryota</taxon>
        <taxon>Metazoa</taxon>
        <taxon>Chordata</taxon>
        <taxon>Craniata</taxon>
        <taxon>Vertebrata</taxon>
        <taxon>Euteleostomi</taxon>
        <taxon>Actinopterygii</taxon>
        <taxon>Neopterygii</taxon>
        <taxon>Teleostei</taxon>
        <taxon>Ostariophysi</taxon>
        <taxon>Cypriniformes</taxon>
        <taxon>Cyprinidae</taxon>
        <taxon>Labeoninae</taxon>
        <taxon>Labeonini</taxon>
        <taxon>Cirrhinus</taxon>
    </lineage>
</organism>
<accession>A0ABD0QY19</accession>
<protein>
    <submittedName>
        <fullName evidence="2">Uncharacterized protein</fullName>
    </submittedName>
</protein>
<feature type="compositionally biased region" description="Low complexity" evidence="1">
    <location>
        <begin position="18"/>
        <end position="41"/>
    </location>
</feature>
<dbReference type="EMBL" id="JAMKFB020000006">
    <property type="protein sequence ID" value="KAL0191141.1"/>
    <property type="molecule type" value="Genomic_DNA"/>
</dbReference>
<evidence type="ECO:0000256" key="1">
    <source>
        <dbReference type="SAM" id="MobiDB-lite"/>
    </source>
</evidence>
<keyword evidence="3" id="KW-1185">Reference proteome</keyword>
<sequence length="51" mass="5106">NRPFSPPVHSSSPPPLAPLARAESTSSISSTNSLSAATTPTVGKELSVSVS</sequence>
<proteinExistence type="predicted"/>
<feature type="compositionally biased region" description="Pro residues" evidence="1">
    <location>
        <begin position="1"/>
        <end position="17"/>
    </location>
</feature>
<gene>
    <name evidence="2" type="ORF">M9458_013839</name>
</gene>
<feature type="region of interest" description="Disordered" evidence="1">
    <location>
        <begin position="1"/>
        <end position="51"/>
    </location>
</feature>
<dbReference type="AlphaFoldDB" id="A0ABD0QY19"/>